<protein>
    <submittedName>
        <fullName evidence="2">Putative Neurexin IV</fullName>
    </submittedName>
</protein>
<proteinExistence type="predicted"/>
<gene>
    <name evidence="2" type="ORF">APZ42_031055</name>
</gene>
<accession>A0A164N6A8</accession>
<dbReference type="AlphaFoldDB" id="A0A164N6A8"/>
<feature type="transmembrane region" description="Helical" evidence="1">
    <location>
        <begin position="73"/>
        <end position="96"/>
    </location>
</feature>
<evidence type="ECO:0000313" key="3">
    <source>
        <dbReference type="Proteomes" id="UP000076858"/>
    </source>
</evidence>
<comment type="caution">
    <text evidence="2">The sequence shown here is derived from an EMBL/GenBank/DDBJ whole genome shotgun (WGS) entry which is preliminary data.</text>
</comment>
<reference evidence="2 3" key="1">
    <citation type="submission" date="2016-03" db="EMBL/GenBank/DDBJ databases">
        <title>EvidentialGene: Evidence-directed Construction of Genes on Genomes.</title>
        <authorList>
            <person name="Gilbert D.G."/>
            <person name="Choi J.-H."/>
            <person name="Mockaitis K."/>
            <person name="Colbourne J."/>
            <person name="Pfrender M."/>
        </authorList>
    </citation>
    <scope>NUCLEOTIDE SEQUENCE [LARGE SCALE GENOMIC DNA]</scope>
    <source>
        <strain evidence="2 3">Xinb3</strain>
        <tissue evidence="2">Complete organism</tissue>
    </source>
</reference>
<keyword evidence="3" id="KW-1185">Reference proteome</keyword>
<dbReference type="OrthoDB" id="6343816at2759"/>
<dbReference type="EMBL" id="LRGB01002866">
    <property type="protein sequence ID" value="KZS05682.1"/>
    <property type="molecule type" value="Genomic_DNA"/>
</dbReference>
<sequence length="180" mass="21369">MNNIDELKRHLELLNNVLNSNIESNVSEDELYERRIEVRRRMVSFYSQRADIFDLFDNDQIYKVFRFDKASIWYIKGILCFILRCLKILQIIYVFMNLNVFPLPCRAYLLQIRPQVIRSKMFGTNTCGLKIFCHWHVPINCGKCAEDKSTISVQYMYPMLCVTSSDHIFQPANLLEVMNH</sequence>
<evidence type="ECO:0000313" key="2">
    <source>
        <dbReference type="EMBL" id="KZS05682.1"/>
    </source>
</evidence>
<keyword evidence="1" id="KW-1133">Transmembrane helix</keyword>
<keyword evidence="1" id="KW-0812">Transmembrane</keyword>
<evidence type="ECO:0000256" key="1">
    <source>
        <dbReference type="SAM" id="Phobius"/>
    </source>
</evidence>
<dbReference type="Proteomes" id="UP000076858">
    <property type="component" value="Unassembled WGS sequence"/>
</dbReference>
<organism evidence="2 3">
    <name type="scientific">Daphnia magna</name>
    <dbReference type="NCBI Taxonomy" id="35525"/>
    <lineage>
        <taxon>Eukaryota</taxon>
        <taxon>Metazoa</taxon>
        <taxon>Ecdysozoa</taxon>
        <taxon>Arthropoda</taxon>
        <taxon>Crustacea</taxon>
        <taxon>Branchiopoda</taxon>
        <taxon>Diplostraca</taxon>
        <taxon>Cladocera</taxon>
        <taxon>Anomopoda</taxon>
        <taxon>Daphniidae</taxon>
        <taxon>Daphnia</taxon>
    </lineage>
</organism>
<keyword evidence="1" id="KW-0472">Membrane</keyword>
<name>A0A164N6A8_9CRUS</name>